<reference evidence="2" key="1">
    <citation type="submission" date="2021-02" db="EMBL/GenBank/DDBJ databases">
        <authorList>
            <person name="Dougan E. K."/>
            <person name="Rhodes N."/>
            <person name="Thang M."/>
            <person name="Chan C."/>
        </authorList>
    </citation>
    <scope>NUCLEOTIDE SEQUENCE</scope>
</reference>
<evidence type="ECO:0000256" key="1">
    <source>
        <dbReference type="SAM" id="MobiDB-lite"/>
    </source>
</evidence>
<organism evidence="2 3">
    <name type="scientific">Symbiodinium necroappetens</name>
    <dbReference type="NCBI Taxonomy" id="1628268"/>
    <lineage>
        <taxon>Eukaryota</taxon>
        <taxon>Sar</taxon>
        <taxon>Alveolata</taxon>
        <taxon>Dinophyceae</taxon>
        <taxon>Suessiales</taxon>
        <taxon>Symbiodiniaceae</taxon>
        <taxon>Symbiodinium</taxon>
    </lineage>
</organism>
<accession>A0A813ABC3</accession>
<feature type="non-terminal residue" evidence="2">
    <location>
        <position position="773"/>
    </location>
</feature>
<name>A0A813ABC3_9DINO</name>
<keyword evidence="3" id="KW-1185">Reference proteome</keyword>
<gene>
    <name evidence="2" type="ORF">SNEC2469_LOCUS27372</name>
</gene>
<feature type="region of interest" description="Disordered" evidence="1">
    <location>
        <begin position="730"/>
        <end position="749"/>
    </location>
</feature>
<comment type="caution">
    <text evidence="2">The sequence shown here is derived from an EMBL/GenBank/DDBJ whole genome shotgun (WGS) entry which is preliminary data.</text>
</comment>
<dbReference type="AlphaFoldDB" id="A0A813ABC3"/>
<sequence>MADEMSRSMSSSDPLLLAFFADVLADEGRSPDENTEQHRRSFLQSLPNRPFVRAKGSKASPSRFNSWTVAHSELDRDWSAFCLVLAVLCVAEGWCKNAAALWSPDGSGVGEMAGTSRAAAKAAARKAMAKERGRSVNTLHAMTTFACNPDNRSLARTVFYVLQPEGLRCSKMLEELRSQQSTVQYYSSFAHWSYMDTAREHVARLSDLAGLERLGLDFSLVDPDGSADNKEAAVVWQDTVSRRLTKLTHCLLRFRSGSQLSSTNGWGSTAGLLHDSTAARQASLRFLQEVDNTVRTVAAEGSLEARKLLDGHPATGPVMALALSELRETSFVEVPPETFAWLSHAWGGLLNSKLVEDGNKVQREAEQRNGTSKTVGRLEGWHGLSKKRLLQSYGRSEVPCGTLVTVPQTFVADDWFVRRKRAVRADSSRSSVATVEVEVVEQEALEEDLLSGVSKSRTWSSPTPETEQDKLAAFSVLAKVVREKLDWSFVERAWWASLAPEGHGLLFAGLDPCYVVRAYGRAALVWPAKLEPFGDGHERLVLKEDAQSLCWLHMQDENVTVLELLATSPQMTKDRIWPGPSKRAEVREFWANVVRSEQNGFAGVPEWALRRLAASKGWAFESEEAGHEEDDRLAIACMLSVDASLTREEVVGRLLNRQEAAAWSEGAGFDLEEVVRDTMLAADQDQALQQLARRRAAQQSAADVRKRGQKTCEHVFRTFAGRPEFKAAQAARKDKEKRENKATKVGSTAAGSEVIRQAWNWAAAFEGLDMPAE</sequence>
<dbReference type="Proteomes" id="UP000601435">
    <property type="component" value="Unassembled WGS sequence"/>
</dbReference>
<feature type="compositionally biased region" description="Basic and acidic residues" evidence="1">
    <location>
        <begin position="731"/>
        <end position="742"/>
    </location>
</feature>
<evidence type="ECO:0000313" key="3">
    <source>
        <dbReference type="Proteomes" id="UP000601435"/>
    </source>
</evidence>
<dbReference type="EMBL" id="CAJNJA010057493">
    <property type="protein sequence ID" value="CAE7862435.1"/>
    <property type="molecule type" value="Genomic_DNA"/>
</dbReference>
<proteinExistence type="predicted"/>
<evidence type="ECO:0000313" key="2">
    <source>
        <dbReference type="EMBL" id="CAE7862435.1"/>
    </source>
</evidence>
<dbReference type="OrthoDB" id="438467at2759"/>
<protein>
    <submittedName>
        <fullName evidence="2">Uncharacterized protein</fullName>
    </submittedName>
</protein>